<dbReference type="SUPFAM" id="SSF57667">
    <property type="entry name" value="beta-beta-alpha zinc fingers"/>
    <property type="match status" value="2"/>
</dbReference>
<keyword evidence="1" id="KW-0862">Zinc</keyword>
<dbReference type="GeneID" id="104747523"/>
<keyword evidence="4" id="KW-1185">Reference proteome</keyword>
<evidence type="ECO:0000256" key="2">
    <source>
        <dbReference type="SAM" id="MobiDB-lite"/>
    </source>
</evidence>
<dbReference type="Proteomes" id="UP000694864">
    <property type="component" value="Chromosome 15"/>
</dbReference>
<evidence type="ECO:0000259" key="3">
    <source>
        <dbReference type="PROSITE" id="PS50157"/>
    </source>
</evidence>
<keyword evidence="1" id="KW-0863">Zinc-finger</keyword>
<dbReference type="InterPro" id="IPR036236">
    <property type="entry name" value="Znf_C2H2_sf"/>
</dbReference>
<feature type="compositionally biased region" description="Polar residues" evidence="2">
    <location>
        <begin position="36"/>
        <end position="47"/>
    </location>
</feature>
<dbReference type="Pfam" id="PF13912">
    <property type="entry name" value="zf-C2H2_6"/>
    <property type="match status" value="3"/>
</dbReference>
<reference evidence="5" key="2">
    <citation type="submission" date="2025-08" db="UniProtKB">
        <authorList>
            <consortium name="RefSeq"/>
        </authorList>
    </citation>
    <scope>IDENTIFICATION</scope>
    <source>
        <tissue evidence="5">Leaf</tissue>
    </source>
</reference>
<dbReference type="Gene3D" id="3.30.160.60">
    <property type="entry name" value="Classic Zinc Finger"/>
    <property type="match status" value="1"/>
</dbReference>
<feature type="region of interest" description="Disordered" evidence="2">
    <location>
        <begin position="95"/>
        <end position="115"/>
    </location>
</feature>
<name>A0ABM0W932_CAMSA</name>
<feature type="region of interest" description="Disordered" evidence="2">
    <location>
        <begin position="1"/>
        <end position="69"/>
    </location>
</feature>
<dbReference type="PROSITE" id="PS50157">
    <property type="entry name" value="ZINC_FINGER_C2H2_2"/>
    <property type="match status" value="3"/>
</dbReference>
<reference evidence="4" key="1">
    <citation type="journal article" date="2014" name="Nat. Commun.">
        <title>The emerging biofuel crop Camelina sativa retains a highly undifferentiated hexaploid genome structure.</title>
        <authorList>
            <person name="Kagale S."/>
            <person name="Koh C."/>
            <person name="Nixon J."/>
            <person name="Bollina V."/>
            <person name="Clarke W.E."/>
            <person name="Tuteja R."/>
            <person name="Spillane C."/>
            <person name="Robinson S.J."/>
            <person name="Links M.G."/>
            <person name="Clarke C."/>
            <person name="Higgins E.E."/>
            <person name="Huebert T."/>
            <person name="Sharpe A.G."/>
            <person name="Parkin I.A."/>
        </authorList>
    </citation>
    <scope>NUCLEOTIDE SEQUENCE [LARGE SCALE GENOMIC DNA]</scope>
    <source>
        <strain evidence="4">cv. DH55</strain>
    </source>
</reference>
<dbReference type="PROSITE" id="PS00028">
    <property type="entry name" value="ZINC_FINGER_C2H2_1"/>
    <property type="match status" value="3"/>
</dbReference>
<dbReference type="InterPro" id="IPR013087">
    <property type="entry name" value="Znf_C2H2_type"/>
</dbReference>
<organism evidence="4 5">
    <name type="scientific">Camelina sativa</name>
    <name type="common">False flax</name>
    <name type="synonym">Myagrum sativum</name>
    <dbReference type="NCBI Taxonomy" id="90675"/>
    <lineage>
        <taxon>Eukaryota</taxon>
        <taxon>Viridiplantae</taxon>
        <taxon>Streptophyta</taxon>
        <taxon>Embryophyta</taxon>
        <taxon>Tracheophyta</taxon>
        <taxon>Spermatophyta</taxon>
        <taxon>Magnoliopsida</taxon>
        <taxon>eudicotyledons</taxon>
        <taxon>Gunneridae</taxon>
        <taxon>Pentapetalae</taxon>
        <taxon>rosids</taxon>
        <taxon>malvids</taxon>
        <taxon>Brassicales</taxon>
        <taxon>Brassicaceae</taxon>
        <taxon>Camelineae</taxon>
        <taxon>Camelina</taxon>
    </lineage>
</organism>
<feature type="domain" description="C2H2-type" evidence="3">
    <location>
        <begin position="218"/>
        <end position="245"/>
    </location>
</feature>
<proteinExistence type="predicted"/>
<dbReference type="PANTHER" id="PTHR47591">
    <property type="entry name" value="ZINC FINGER PROTEIN ZAT2-RELATED"/>
    <property type="match status" value="1"/>
</dbReference>
<dbReference type="PANTHER" id="PTHR47591:SF1">
    <property type="entry name" value="ZINC FINGER PROTEIN ZAT2-RELATED"/>
    <property type="match status" value="1"/>
</dbReference>
<sequence>MSNSSNSDPNFDIPFASSDVPLPSYNQKPRRKRTKLTNNEPGSSSSPTPRPNPVKKPLDSDAPPQITRPCTECGKQFGSLKALFGHMRCHPERQWRGIIPPPDHKRGTNATAASSSSNLNVVLNKSEEEDHNIASCLLLLAKRPVVLSSSSGVEGRFECGGCKKVFGSHQALGGHRATHKDVKGCFAASNSTEDPSPPQEIVGQDKGKSVKLVSGMNHRCHICLRVFSSGQALGGHMRCHWEKDQEEHQVRAIDLNVPAATSPPDTSIGCSLDLRLGL</sequence>
<dbReference type="RefSeq" id="XP_010467471.1">
    <property type="nucleotide sequence ID" value="XM_010469169.1"/>
</dbReference>
<accession>A0ABM0W932</accession>
<protein>
    <submittedName>
        <fullName evidence="5">Zinc finger protein ZAT2-like</fullName>
    </submittedName>
</protein>
<keyword evidence="1" id="KW-0479">Metal-binding</keyword>
<feature type="domain" description="C2H2-type" evidence="3">
    <location>
        <begin position="157"/>
        <end position="184"/>
    </location>
</feature>
<gene>
    <name evidence="5" type="primary">LOC104747523</name>
</gene>
<dbReference type="SMART" id="SM00355">
    <property type="entry name" value="ZnF_C2H2"/>
    <property type="match status" value="3"/>
</dbReference>
<evidence type="ECO:0000313" key="5">
    <source>
        <dbReference type="RefSeq" id="XP_010467471.1"/>
    </source>
</evidence>
<feature type="domain" description="C2H2-type" evidence="3">
    <location>
        <begin position="68"/>
        <end position="95"/>
    </location>
</feature>
<evidence type="ECO:0000256" key="1">
    <source>
        <dbReference type="PROSITE-ProRule" id="PRU00042"/>
    </source>
</evidence>
<evidence type="ECO:0000313" key="4">
    <source>
        <dbReference type="Proteomes" id="UP000694864"/>
    </source>
</evidence>